<feature type="region of interest" description="Disordered" evidence="2">
    <location>
        <begin position="1"/>
        <end position="29"/>
    </location>
</feature>
<dbReference type="AlphaFoldDB" id="A0AAV1JZ98"/>
<sequence>MRSRRAITRRNESKILQRQQPCSQISTRQSQRTNRYSIVEFNFFPRLLTADASVEVGRLSPTLSVSELGADTEMVQEGGAGAVDEGLIAPRRLNNPCLDSPVRMDLHRELLFNQRIGKNVLNQKSELQKALSKHKEKQLMNQVKEHRETPELERAIAERARRLEQAEQNHVEIDPATNPTLQEVRARLRHAAPPSPAASAH</sequence>
<feature type="compositionally biased region" description="Polar residues" evidence="2">
    <location>
        <begin position="16"/>
        <end position="29"/>
    </location>
</feature>
<keyword evidence="1" id="KW-0175">Coiled coil</keyword>
<gene>
    <name evidence="3" type="ORF">LNINA_LOCUS12717</name>
</gene>
<dbReference type="InterPro" id="IPR009533">
    <property type="entry name" value="FAM107"/>
</dbReference>
<evidence type="ECO:0000256" key="2">
    <source>
        <dbReference type="SAM" id="MobiDB-lite"/>
    </source>
</evidence>
<accession>A0AAV1JZ98</accession>
<evidence type="ECO:0000313" key="4">
    <source>
        <dbReference type="Proteomes" id="UP001497472"/>
    </source>
</evidence>
<evidence type="ECO:0000313" key="3">
    <source>
        <dbReference type="EMBL" id="CAK1553749.1"/>
    </source>
</evidence>
<keyword evidence="4" id="KW-1185">Reference proteome</keyword>
<dbReference type="EMBL" id="CAVLEF010000225">
    <property type="protein sequence ID" value="CAK1553749.1"/>
    <property type="molecule type" value="Genomic_DNA"/>
</dbReference>
<comment type="caution">
    <text evidence="3">The sequence shown here is derived from an EMBL/GenBank/DDBJ whole genome shotgun (WGS) entry which is preliminary data.</text>
</comment>
<evidence type="ECO:0000256" key="1">
    <source>
        <dbReference type="ARBA" id="ARBA00023054"/>
    </source>
</evidence>
<dbReference type="Proteomes" id="UP001497472">
    <property type="component" value="Unassembled WGS sequence"/>
</dbReference>
<dbReference type="PANTHER" id="PTHR16768:SF5">
    <property type="entry name" value="FI14214P"/>
    <property type="match status" value="1"/>
</dbReference>
<dbReference type="PANTHER" id="PTHR16768">
    <property type="entry name" value="DOWN REGULATED IN RENAL CARCINOMA 1/TU3A"/>
    <property type="match status" value="1"/>
</dbReference>
<name>A0AAV1JZ98_9NEOP</name>
<evidence type="ECO:0008006" key="5">
    <source>
        <dbReference type="Google" id="ProtNLM"/>
    </source>
</evidence>
<proteinExistence type="predicted"/>
<reference evidence="3 4" key="1">
    <citation type="submission" date="2023-11" db="EMBL/GenBank/DDBJ databases">
        <authorList>
            <person name="Okamura Y."/>
        </authorList>
    </citation>
    <scope>NUCLEOTIDE SEQUENCE [LARGE SCALE GENOMIC DNA]</scope>
</reference>
<organism evidence="3 4">
    <name type="scientific">Leptosia nina</name>
    <dbReference type="NCBI Taxonomy" id="320188"/>
    <lineage>
        <taxon>Eukaryota</taxon>
        <taxon>Metazoa</taxon>
        <taxon>Ecdysozoa</taxon>
        <taxon>Arthropoda</taxon>
        <taxon>Hexapoda</taxon>
        <taxon>Insecta</taxon>
        <taxon>Pterygota</taxon>
        <taxon>Neoptera</taxon>
        <taxon>Endopterygota</taxon>
        <taxon>Lepidoptera</taxon>
        <taxon>Glossata</taxon>
        <taxon>Ditrysia</taxon>
        <taxon>Papilionoidea</taxon>
        <taxon>Pieridae</taxon>
        <taxon>Pierinae</taxon>
        <taxon>Leptosia</taxon>
    </lineage>
</organism>
<protein>
    <recommendedName>
        <fullName evidence="5">Protein FAM107B</fullName>
    </recommendedName>
</protein>
<dbReference type="Pfam" id="PF06625">
    <property type="entry name" value="DUF1151"/>
    <property type="match status" value="1"/>
</dbReference>